<organism evidence="1 2">
    <name type="scientific">Cyphellophora attinorum</name>
    <dbReference type="NCBI Taxonomy" id="1664694"/>
    <lineage>
        <taxon>Eukaryota</taxon>
        <taxon>Fungi</taxon>
        <taxon>Dikarya</taxon>
        <taxon>Ascomycota</taxon>
        <taxon>Pezizomycotina</taxon>
        <taxon>Eurotiomycetes</taxon>
        <taxon>Chaetothyriomycetidae</taxon>
        <taxon>Chaetothyriales</taxon>
        <taxon>Cyphellophoraceae</taxon>
        <taxon>Cyphellophora</taxon>
    </lineage>
</organism>
<dbReference type="PANTHER" id="PTHR14097:SF8">
    <property type="entry name" value="NAD(P)-BINDING DOMAIN-CONTAINING PROTEIN"/>
    <property type="match status" value="1"/>
</dbReference>
<sequence length="224" mass="24987">MKVVFTGSSGYIGSQVFKQALADKRIDKIVNLVRRLPTNSSVQHDKVRTIIVKDFNNYDKETITEIEDADAAIWCAGTFTGDQVVHVEYPTTFYNVVTSRPAFKTRTTPFRFVYLGGAFTEPDQSKTLWFMPTARKGSGRGQTAVADFSRMANFEGYVVKPGIALRAYDEASWLARAFGWLAGSYWTAWNDEVAKVMIDVASGGHRDVLISSREIAETAKSRSD</sequence>
<accession>A0A0N0NRL8</accession>
<dbReference type="RefSeq" id="XP_018005204.1">
    <property type="nucleotide sequence ID" value="XM_018142338.1"/>
</dbReference>
<dbReference type="STRING" id="1664694.A0A0N0NRL8"/>
<reference evidence="1 2" key="1">
    <citation type="submission" date="2015-06" db="EMBL/GenBank/DDBJ databases">
        <title>Draft genome of the ant-associated black yeast Phialophora attae CBS 131958.</title>
        <authorList>
            <person name="Moreno L.F."/>
            <person name="Stielow B.J."/>
            <person name="de Hoog S."/>
            <person name="Vicente V.A."/>
            <person name="Weiss V.A."/>
            <person name="de Vries M."/>
            <person name="Cruz L.M."/>
            <person name="Souza E.M."/>
        </authorList>
    </citation>
    <scope>NUCLEOTIDE SEQUENCE [LARGE SCALE GENOMIC DNA]</scope>
    <source>
        <strain evidence="1 2">CBS 131958</strain>
    </source>
</reference>
<evidence type="ECO:0000313" key="2">
    <source>
        <dbReference type="Proteomes" id="UP000038010"/>
    </source>
</evidence>
<name>A0A0N0NRL8_9EURO</name>
<dbReference type="Proteomes" id="UP000038010">
    <property type="component" value="Unassembled WGS sequence"/>
</dbReference>
<dbReference type="EMBL" id="LFJN01000002">
    <property type="protein sequence ID" value="KPI45241.1"/>
    <property type="molecule type" value="Genomic_DNA"/>
</dbReference>
<dbReference type="AlphaFoldDB" id="A0A0N0NRL8"/>
<keyword evidence="2" id="KW-1185">Reference proteome</keyword>
<evidence type="ECO:0000313" key="1">
    <source>
        <dbReference type="EMBL" id="KPI45241.1"/>
    </source>
</evidence>
<dbReference type="GeneID" id="28734218"/>
<gene>
    <name evidence="1" type="ORF">AB675_2371</name>
</gene>
<dbReference type="SUPFAM" id="SSF51735">
    <property type="entry name" value="NAD(P)-binding Rossmann-fold domains"/>
    <property type="match status" value="1"/>
</dbReference>
<protein>
    <recommendedName>
        <fullName evidence="3">NAD(P)-binding domain-containing protein</fullName>
    </recommendedName>
</protein>
<dbReference type="Gene3D" id="3.40.50.720">
    <property type="entry name" value="NAD(P)-binding Rossmann-like Domain"/>
    <property type="match status" value="1"/>
</dbReference>
<comment type="caution">
    <text evidence="1">The sequence shown here is derived from an EMBL/GenBank/DDBJ whole genome shotgun (WGS) entry which is preliminary data.</text>
</comment>
<evidence type="ECO:0008006" key="3">
    <source>
        <dbReference type="Google" id="ProtNLM"/>
    </source>
</evidence>
<dbReference type="InterPro" id="IPR036291">
    <property type="entry name" value="NAD(P)-bd_dom_sf"/>
</dbReference>
<dbReference type="VEuPathDB" id="FungiDB:AB675_2371"/>
<proteinExistence type="predicted"/>
<dbReference type="PANTHER" id="PTHR14097">
    <property type="entry name" value="OXIDOREDUCTASE HTATIP2"/>
    <property type="match status" value="1"/>
</dbReference>
<dbReference type="OrthoDB" id="3535423at2759"/>